<evidence type="ECO:0008006" key="6">
    <source>
        <dbReference type="Google" id="ProtNLM"/>
    </source>
</evidence>
<dbReference type="Pfam" id="PF21307">
    <property type="entry name" value="Glyco_hydro_95_C"/>
    <property type="match status" value="1"/>
</dbReference>
<dbReference type="GO" id="GO:0005975">
    <property type="term" value="P:carbohydrate metabolic process"/>
    <property type="evidence" value="ECO:0007669"/>
    <property type="project" value="InterPro"/>
</dbReference>
<dbReference type="FunFam" id="1.50.10.10:FF:000028">
    <property type="entry name" value="Alpha-L-fucosidase 2"/>
    <property type="match status" value="1"/>
</dbReference>
<evidence type="ECO:0000313" key="4">
    <source>
        <dbReference type="EMBL" id="BDD11443.1"/>
    </source>
</evidence>
<dbReference type="GO" id="GO:0004560">
    <property type="term" value="F:alpha-L-fucosidase activity"/>
    <property type="evidence" value="ECO:0007669"/>
    <property type="project" value="InterPro"/>
</dbReference>
<dbReference type="InterPro" id="IPR049053">
    <property type="entry name" value="AFCA-like_C"/>
</dbReference>
<keyword evidence="5" id="KW-1185">Reference proteome</keyword>
<evidence type="ECO:0000259" key="1">
    <source>
        <dbReference type="Pfam" id="PF14498"/>
    </source>
</evidence>
<keyword evidence="4" id="KW-0614">Plasmid</keyword>
<name>A0AAU9CMG5_9BACT</name>
<dbReference type="Pfam" id="PF22124">
    <property type="entry name" value="Glyco_hydro_95_cat"/>
    <property type="match status" value="1"/>
</dbReference>
<dbReference type="InterPro" id="IPR054363">
    <property type="entry name" value="GH95_cat"/>
</dbReference>
<dbReference type="PANTHER" id="PTHR31084:SF0">
    <property type="entry name" value="ALPHA-L-FUCOSIDASE 2"/>
    <property type="match status" value="1"/>
</dbReference>
<evidence type="ECO:0000313" key="5">
    <source>
        <dbReference type="Proteomes" id="UP001348817"/>
    </source>
</evidence>
<accession>A0AAU9CMG5</accession>
<dbReference type="InterPro" id="IPR016518">
    <property type="entry name" value="Alpha-L-fucosidase"/>
</dbReference>
<organism evidence="4 5">
    <name type="scientific">Fulvitalea axinellae</name>
    <dbReference type="NCBI Taxonomy" id="1182444"/>
    <lineage>
        <taxon>Bacteria</taxon>
        <taxon>Pseudomonadati</taxon>
        <taxon>Bacteroidota</taxon>
        <taxon>Cytophagia</taxon>
        <taxon>Cytophagales</taxon>
        <taxon>Persicobacteraceae</taxon>
        <taxon>Fulvitalea</taxon>
    </lineage>
</organism>
<dbReference type="AlphaFoldDB" id="A0AAU9CMG5"/>
<evidence type="ECO:0000259" key="2">
    <source>
        <dbReference type="Pfam" id="PF21307"/>
    </source>
</evidence>
<dbReference type="EMBL" id="AP025315">
    <property type="protein sequence ID" value="BDD11443.1"/>
    <property type="molecule type" value="Genomic_DNA"/>
</dbReference>
<dbReference type="Gene3D" id="2.70.98.50">
    <property type="entry name" value="putative glycoside hydrolase family protein from bacillus halodurans"/>
    <property type="match status" value="1"/>
</dbReference>
<dbReference type="InterPro" id="IPR012341">
    <property type="entry name" value="6hp_glycosidase-like_sf"/>
</dbReference>
<dbReference type="KEGG" id="fax:FUAX_38750"/>
<dbReference type="Pfam" id="PF14498">
    <property type="entry name" value="Glyco_hyd_65N_2"/>
    <property type="match status" value="1"/>
</dbReference>
<dbReference type="PIRSF" id="PIRSF007663">
    <property type="entry name" value="UCP007663"/>
    <property type="match status" value="1"/>
</dbReference>
<feature type="domain" description="Glycosyl hydrolase family 95 catalytic" evidence="3">
    <location>
        <begin position="281"/>
        <end position="685"/>
    </location>
</feature>
<dbReference type="InterPro" id="IPR027414">
    <property type="entry name" value="GH95_N_dom"/>
</dbReference>
<reference evidence="4 5" key="1">
    <citation type="submission" date="2021-12" db="EMBL/GenBank/DDBJ databases">
        <title>Genome sequencing of bacteria with rrn-lacking chromosome and rrn-plasmid.</title>
        <authorList>
            <person name="Anda M."/>
            <person name="Iwasaki W."/>
        </authorList>
    </citation>
    <scope>NUCLEOTIDE SEQUENCE [LARGE SCALE GENOMIC DNA]</scope>
    <source>
        <strain evidence="4 5">DSM 100852</strain>
        <plasmid evidence="4 5">pFA1</plasmid>
    </source>
</reference>
<dbReference type="SUPFAM" id="SSF48208">
    <property type="entry name" value="Six-hairpin glycosidases"/>
    <property type="match status" value="1"/>
</dbReference>
<proteinExistence type="predicted"/>
<feature type="domain" description="Glycosyl hydrolase family 95 N-terminal" evidence="1">
    <location>
        <begin position="29"/>
        <end position="263"/>
    </location>
</feature>
<dbReference type="Gene3D" id="1.50.10.10">
    <property type="match status" value="1"/>
</dbReference>
<evidence type="ECO:0000259" key="3">
    <source>
        <dbReference type="Pfam" id="PF22124"/>
    </source>
</evidence>
<protein>
    <recommendedName>
        <fullName evidence="6">Glycoside hydrolase family 95 protein</fullName>
    </recommendedName>
</protein>
<geneLocation type="plasmid" evidence="4 5">
    <name>pFA1</name>
</geneLocation>
<dbReference type="PANTHER" id="PTHR31084">
    <property type="entry name" value="ALPHA-L-FUCOSIDASE 2"/>
    <property type="match status" value="1"/>
</dbReference>
<sequence>MRTGTTILTCAITLLSIIANGKPTDSLTLWYKKPAKNWNEALPVGNGSLGAMIFGGTKTERIQLNEETYWSRDGDYFDKPGAGRYLKKIRQLIFEGKHAEAEKLAQQKFMAKRLETGTNCYQTLGDLFIEYADRKHVYGYTRSLDLQGAIAEVEYIADKVRFREELISSNPDQVIAFRITASKPGALSATFKLDRTQTNPEIAVEGQDITMKEMAGKTRGVTAHTRLRILPTGGKLTKDGNGLKVTGADACLVILASATDFNNENPESVVKERVDNASKKSFEDILSAHQADYSRYFDRLSINLGNSQHRFFPTDQRLEAVKKGGSDPGLLELMYQYGRYLLISSSRENTMPANLQGIWADGIRTPWNSDYHININLQMNYWVAENANLPELHLPLFEYIGNLRESGRKTAKNLYGCRGFTAHHASDIWAYTTAYGKPSYALWPMGVAWISRHLWEHYEFTQDEKFLRETAYPILREASLFCYDYLTKHPKTGKWVSGPSTSPENTFFDSEGKRASINMGSSMDQQIINDLFSNCIKASEILGIDKGYRKKLIAKKKNLASPEIGSDGRIKEWSEEFKEVNKGHRHMSHLYGLYPAEQFSWQKTPEFMKAAEKVIQTRLQNGGGHTGWSRAWMINFYARLRSGDDAGFNVYALLRKSTLPNLFDNHPPFQIDGNFGFTAGVTEMLVQSHAGQIVLLPALPKDWETGEISGVKARGAFEINMKWDEGKVKEASVKSLKGNDCSISINGKVYDFKTEAGKTYNLETIAGQI</sequence>
<dbReference type="Proteomes" id="UP001348817">
    <property type="component" value="Plasmid pFA1"/>
</dbReference>
<feature type="domain" description="Alpha fucosidase A-like C-terminal" evidence="2">
    <location>
        <begin position="687"/>
        <end position="750"/>
    </location>
</feature>
<dbReference type="InterPro" id="IPR008928">
    <property type="entry name" value="6-hairpin_glycosidase_sf"/>
</dbReference>
<gene>
    <name evidence="4" type="ORF">FUAX_38750</name>
</gene>